<gene>
    <name evidence="3" type="ORF">H8B17_18395</name>
</gene>
<keyword evidence="4" id="KW-1185">Reference proteome</keyword>
<keyword evidence="2" id="KW-0472">Membrane</keyword>
<name>A0ABR7Y8A6_9SPHI</name>
<dbReference type="EMBL" id="JACNYK010000007">
    <property type="protein sequence ID" value="MBD1427553.1"/>
    <property type="molecule type" value="Genomic_DNA"/>
</dbReference>
<protein>
    <recommendedName>
        <fullName evidence="5">Energy transducer TonB</fullName>
    </recommendedName>
</protein>
<dbReference type="Proteomes" id="UP000606494">
    <property type="component" value="Unassembled WGS sequence"/>
</dbReference>
<dbReference type="RefSeq" id="WP_190310707.1">
    <property type="nucleotide sequence ID" value="NZ_JACNYK010000007.1"/>
</dbReference>
<feature type="region of interest" description="Disordered" evidence="1">
    <location>
        <begin position="110"/>
        <end position="134"/>
    </location>
</feature>
<organism evidence="3 4">
    <name type="scientific">Sphingobacterium arenae</name>
    <dbReference type="NCBI Taxonomy" id="1280598"/>
    <lineage>
        <taxon>Bacteria</taxon>
        <taxon>Pseudomonadati</taxon>
        <taxon>Bacteroidota</taxon>
        <taxon>Sphingobacteriia</taxon>
        <taxon>Sphingobacteriales</taxon>
        <taxon>Sphingobacteriaceae</taxon>
        <taxon>Sphingobacterium</taxon>
    </lineage>
</organism>
<evidence type="ECO:0008006" key="5">
    <source>
        <dbReference type="Google" id="ProtNLM"/>
    </source>
</evidence>
<reference evidence="3 4" key="1">
    <citation type="submission" date="2020-08" db="EMBL/GenBank/DDBJ databases">
        <title>Sphingobacterium sp. DN00404 isolated from aquaculture water.</title>
        <authorList>
            <person name="Zhang M."/>
        </authorList>
    </citation>
    <scope>NUCLEOTIDE SEQUENCE [LARGE SCALE GENOMIC DNA]</scope>
    <source>
        <strain evidence="3 4">KCTC 32294</strain>
    </source>
</reference>
<feature type="compositionally biased region" description="Polar residues" evidence="1">
    <location>
        <begin position="117"/>
        <end position="126"/>
    </location>
</feature>
<sequence>MKDKELDKLFKGQLEQHSVSPKKDIWHKIESQLDQPRVASAGRFSWIHYAAIAIGCLGLIALVYNMMQPTPVRDIPTIAQKGVPTAPANTWQDSATSVRQIPAVADGYLEPSEQEVTKTQASTQHASRPKQRRPIKAHLPQPEEPRLELVELKPAGVSLPLARGVDMDDKAQQEYVITVPPVAPLIDSPETEESMLASTRKPAGGIVPGILNKISDALNPSDHTTIQFSKDEEGFLRLDIVNSLVKNRNKKRR</sequence>
<proteinExistence type="predicted"/>
<feature type="transmembrane region" description="Helical" evidence="2">
    <location>
        <begin position="46"/>
        <end position="64"/>
    </location>
</feature>
<evidence type="ECO:0000313" key="4">
    <source>
        <dbReference type="Proteomes" id="UP000606494"/>
    </source>
</evidence>
<accession>A0ABR7Y8A6</accession>
<keyword evidence="2" id="KW-1133">Transmembrane helix</keyword>
<keyword evidence="2" id="KW-0812">Transmembrane</keyword>
<evidence type="ECO:0000313" key="3">
    <source>
        <dbReference type="EMBL" id="MBD1427553.1"/>
    </source>
</evidence>
<evidence type="ECO:0000256" key="2">
    <source>
        <dbReference type="SAM" id="Phobius"/>
    </source>
</evidence>
<comment type="caution">
    <text evidence="3">The sequence shown here is derived from an EMBL/GenBank/DDBJ whole genome shotgun (WGS) entry which is preliminary data.</text>
</comment>
<evidence type="ECO:0000256" key="1">
    <source>
        <dbReference type="SAM" id="MobiDB-lite"/>
    </source>
</evidence>